<dbReference type="AlphaFoldDB" id="A0A2J6QI43"/>
<sequence>MRDPVDQKRRKPIHDWKQARLDVDVDVVKCFSHAGLRAVLAGKQVRGEGSIGWKYPAAIIKQLRQPAKGPKRESSRRMTGILKRTLRSHDRSGGLTCYLYFAMGAILALAV</sequence>
<dbReference type="EMBL" id="KZ613469">
    <property type="protein sequence ID" value="PMD25931.1"/>
    <property type="molecule type" value="Genomic_DNA"/>
</dbReference>
<keyword evidence="2" id="KW-0472">Membrane</keyword>
<name>A0A2J6QI43_9HELO</name>
<protein>
    <submittedName>
        <fullName evidence="3">Uncharacterized protein</fullName>
    </submittedName>
</protein>
<keyword evidence="2" id="KW-0812">Transmembrane</keyword>
<gene>
    <name evidence="3" type="ORF">NA56DRAFT_699004</name>
</gene>
<evidence type="ECO:0000313" key="4">
    <source>
        <dbReference type="Proteomes" id="UP000235672"/>
    </source>
</evidence>
<organism evidence="3 4">
    <name type="scientific">Hyaloscypha hepaticicola</name>
    <dbReference type="NCBI Taxonomy" id="2082293"/>
    <lineage>
        <taxon>Eukaryota</taxon>
        <taxon>Fungi</taxon>
        <taxon>Dikarya</taxon>
        <taxon>Ascomycota</taxon>
        <taxon>Pezizomycotina</taxon>
        <taxon>Leotiomycetes</taxon>
        <taxon>Helotiales</taxon>
        <taxon>Hyaloscyphaceae</taxon>
        <taxon>Hyaloscypha</taxon>
    </lineage>
</organism>
<evidence type="ECO:0000256" key="2">
    <source>
        <dbReference type="SAM" id="Phobius"/>
    </source>
</evidence>
<proteinExistence type="predicted"/>
<evidence type="ECO:0000256" key="1">
    <source>
        <dbReference type="SAM" id="MobiDB-lite"/>
    </source>
</evidence>
<feature type="region of interest" description="Disordered" evidence="1">
    <location>
        <begin position="64"/>
        <end position="83"/>
    </location>
</feature>
<feature type="transmembrane region" description="Helical" evidence="2">
    <location>
        <begin position="92"/>
        <end position="110"/>
    </location>
</feature>
<reference evidence="3 4" key="1">
    <citation type="submission" date="2016-05" db="EMBL/GenBank/DDBJ databases">
        <title>A degradative enzymes factory behind the ericoid mycorrhizal symbiosis.</title>
        <authorList>
            <consortium name="DOE Joint Genome Institute"/>
            <person name="Martino E."/>
            <person name="Morin E."/>
            <person name="Grelet G."/>
            <person name="Kuo A."/>
            <person name="Kohler A."/>
            <person name="Daghino S."/>
            <person name="Barry K."/>
            <person name="Choi C."/>
            <person name="Cichocki N."/>
            <person name="Clum A."/>
            <person name="Copeland A."/>
            <person name="Hainaut M."/>
            <person name="Haridas S."/>
            <person name="Labutti K."/>
            <person name="Lindquist E."/>
            <person name="Lipzen A."/>
            <person name="Khouja H.-R."/>
            <person name="Murat C."/>
            <person name="Ohm R."/>
            <person name="Olson A."/>
            <person name="Spatafora J."/>
            <person name="Veneault-Fourrey C."/>
            <person name="Henrissat B."/>
            <person name="Grigoriev I."/>
            <person name="Martin F."/>
            <person name="Perotto S."/>
        </authorList>
    </citation>
    <scope>NUCLEOTIDE SEQUENCE [LARGE SCALE GENOMIC DNA]</scope>
    <source>
        <strain evidence="3 4">UAMH 7357</strain>
    </source>
</reference>
<dbReference type="Proteomes" id="UP000235672">
    <property type="component" value="Unassembled WGS sequence"/>
</dbReference>
<evidence type="ECO:0000313" key="3">
    <source>
        <dbReference type="EMBL" id="PMD25931.1"/>
    </source>
</evidence>
<accession>A0A2J6QI43</accession>
<keyword evidence="4" id="KW-1185">Reference proteome</keyword>
<keyword evidence="2" id="KW-1133">Transmembrane helix</keyword>